<sequence length="269" mass="31003">MGAWGPGISSNDEYLDVYDEIMKEFNNGTPIETALNKVVEKYETAFFDDTNALHNMYFAAIYAGWECGYLNNNLYNKVKDIIETGKDIQCWRELEASASDLKKREKALTSFLTKISTPKVNPKKPKPLKYKPPLFNKGDVLSIKLNDGTYSGAIVLESIKTSEEFGSNFIVKAYMNNTEMPTVESILNAKVYSYAWYSKIHYKKYIKHIDVIGRVDIKFDYSYPTGRIISGWNTFVSDYKDVYYRENVDIKNIVLFLKLTPAQISNRRR</sequence>
<comment type="caution">
    <text evidence="1">The sequence shown here is derived from an EMBL/GenBank/DDBJ whole genome shotgun (WGS) entry which is preliminary data.</text>
</comment>
<dbReference type="Proteomes" id="UP000617402">
    <property type="component" value="Unassembled WGS sequence"/>
</dbReference>
<evidence type="ECO:0008006" key="3">
    <source>
        <dbReference type="Google" id="ProtNLM"/>
    </source>
</evidence>
<accession>A0ABR7T6T2</accession>
<keyword evidence="2" id="KW-1185">Reference proteome</keyword>
<proteinExistence type="predicted"/>
<name>A0ABR7T6T2_HELCL</name>
<gene>
    <name evidence="1" type="ORF">H1S01_15735</name>
</gene>
<dbReference type="EMBL" id="JACVHF010000021">
    <property type="protein sequence ID" value="MBC9785937.1"/>
    <property type="molecule type" value="Genomic_DNA"/>
</dbReference>
<evidence type="ECO:0000313" key="1">
    <source>
        <dbReference type="EMBL" id="MBC9785937.1"/>
    </source>
</evidence>
<reference evidence="1 2" key="1">
    <citation type="submission" date="2020-07" db="EMBL/GenBank/DDBJ databases">
        <title>Draft whole-genome sequence of Heliobacterium chlorum DSM 3682, type strain.</title>
        <authorList>
            <person name="Kyndt J.A."/>
            <person name="Meyer T.E."/>
            <person name="Imhoff J.F."/>
        </authorList>
    </citation>
    <scope>NUCLEOTIDE SEQUENCE [LARGE SCALE GENOMIC DNA]</scope>
    <source>
        <strain evidence="1 2">DSM 3682</strain>
    </source>
</reference>
<dbReference type="RefSeq" id="WP_188041368.1">
    <property type="nucleotide sequence ID" value="NZ_JACVHF010000021.1"/>
</dbReference>
<organism evidence="1 2">
    <name type="scientific">Heliobacterium chlorum</name>
    <dbReference type="NCBI Taxonomy" id="2698"/>
    <lineage>
        <taxon>Bacteria</taxon>
        <taxon>Bacillati</taxon>
        <taxon>Bacillota</taxon>
        <taxon>Clostridia</taxon>
        <taxon>Eubacteriales</taxon>
        <taxon>Heliobacteriaceae</taxon>
        <taxon>Heliobacterium</taxon>
    </lineage>
</organism>
<protein>
    <recommendedName>
        <fullName evidence="3">DUF4259 domain-containing protein</fullName>
    </recommendedName>
</protein>
<evidence type="ECO:0000313" key="2">
    <source>
        <dbReference type="Proteomes" id="UP000617402"/>
    </source>
</evidence>